<dbReference type="PRINTS" id="PR00445">
    <property type="entry name" value="HUPFHYPC"/>
</dbReference>
<dbReference type="PANTHER" id="PTHR35177:SF2">
    <property type="entry name" value="HYDROGENASE MATURATION FACTOR HYBG"/>
    <property type="match status" value="1"/>
</dbReference>
<dbReference type="SUPFAM" id="SSF159127">
    <property type="entry name" value="HupF/HypC-like"/>
    <property type="match status" value="1"/>
</dbReference>
<organism evidence="2 3">
    <name type="scientific">Saccharopolyspora phatthalungensis</name>
    <dbReference type="NCBI Taxonomy" id="664693"/>
    <lineage>
        <taxon>Bacteria</taxon>
        <taxon>Bacillati</taxon>
        <taxon>Actinomycetota</taxon>
        <taxon>Actinomycetes</taxon>
        <taxon>Pseudonocardiales</taxon>
        <taxon>Pseudonocardiaceae</taxon>
        <taxon>Saccharopolyspora</taxon>
    </lineage>
</organism>
<name>A0A840QER3_9PSEU</name>
<dbReference type="Pfam" id="PF01455">
    <property type="entry name" value="HupF_HypC"/>
    <property type="match status" value="1"/>
</dbReference>
<dbReference type="Gene3D" id="2.30.30.140">
    <property type="match status" value="1"/>
</dbReference>
<protein>
    <submittedName>
        <fullName evidence="2">Hydrogenase expression/formation protein HypC</fullName>
    </submittedName>
</protein>
<evidence type="ECO:0000256" key="1">
    <source>
        <dbReference type="ARBA" id="ARBA00006018"/>
    </source>
</evidence>
<accession>A0A840QER3</accession>
<reference evidence="2 3" key="1">
    <citation type="submission" date="2020-08" db="EMBL/GenBank/DDBJ databases">
        <title>Sequencing the genomes of 1000 actinobacteria strains.</title>
        <authorList>
            <person name="Klenk H.-P."/>
        </authorList>
    </citation>
    <scope>NUCLEOTIDE SEQUENCE [LARGE SCALE GENOMIC DNA]</scope>
    <source>
        <strain evidence="2 3">DSM 45584</strain>
    </source>
</reference>
<evidence type="ECO:0000313" key="3">
    <source>
        <dbReference type="Proteomes" id="UP000584374"/>
    </source>
</evidence>
<dbReference type="PANTHER" id="PTHR35177">
    <property type="entry name" value="HYDROGENASE MATURATION FACTOR HYBG"/>
    <property type="match status" value="1"/>
</dbReference>
<dbReference type="EMBL" id="JACHIW010000001">
    <property type="protein sequence ID" value="MBB5157079.1"/>
    <property type="molecule type" value="Genomic_DNA"/>
</dbReference>
<dbReference type="NCBIfam" id="TIGR00074">
    <property type="entry name" value="hypC_hupF"/>
    <property type="match status" value="1"/>
</dbReference>
<dbReference type="GO" id="GO:0005506">
    <property type="term" value="F:iron ion binding"/>
    <property type="evidence" value="ECO:0007669"/>
    <property type="project" value="TreeGrafter"/>
</dbReference>
<dbReference type="InterPro" id="IPR001109">
    <property type="entry name" value="Hydrogenase_HupF/HypC"/>
</dbReference>
<evidence type="ECO:0000313" key="2">
    <source>
        <dbReference type="EMBL" id="MBB5157079.1"/>
    </source>
</evidence>
<comment type="caution">
    <text evidence="2">The sequence shown here is derived from an EMBL/GenBank/DDBJ whole genome shotgun (WGS) entry which is preliminary data.</text>
</comment>
<dbReference type="GO" id="GO:1902670">
    <property type="term" value="F:carbon dioxide binding"/>
    <property type="evidence" value="ECO:0007669"/>
    <property type="project" value="TreeGrafter"/>
</dbReference>
<dbReference type="GO" id="GO:0051604">
    <property type="term" value="P:protein maturation"/>
    <property type="evidence" value="ECO:0007669"/>
    <property type="project" value="TreeGrafter"/>
</dbReference>
<comment type="similarity">
    <text evidence="1">Belongs to the HupF/HypC family.</text>
</comment>
<keyword evidence="3" id="KW-1185">Reference proteome</keyword>
<dbReference type="Proteomes" id="UP000584374">
    <property type="component" value="Unassembled WGS sequence"/>
</dbReference>
<sequence>MTVSGTDDLAQVDVAGVLRDINVGLLAPPPKPGEYILIHCGFALEMMTEDQARDALAPFGPQP</sequence>
<proteinExistence type="inferred from homology"/>
<dbReference type="AlphaFoldDB" id="A0A840QER3"/>
<gene>
    <name evidence="2" type="ORF">BJ970_004613</name>
</gene>
<dbReference type="RefSeq" id="WP_312864359.1">
    <property type="nucleotide sequence ID" value="NZ_JACHIW010000001.1"/>
</dbReference>